<evidence type="ECO:0000313" key="3">
    <source>
        <dbReference type="EMBL" id="MBI4252068.1"/>
    </source>
</evidence>
<feature type="binding site" evidence="2">
    <location>
        <position position="40"/>
    </location>
    <ligand>
        <name>substrate</name>
    </ligand>
</feature>
<dbReference type="InterPro" id="IPR018520">
    <property type="entry name" value="UPP_synth-like_CS"/>
</dbReference>
<reference evidence="3" key="1">
    <citation type="submission" date="2020-07" db="EMBL/GenBank/DDBJ databases">
        <title>Huge and variable diversity of episymbiotic CPR bacteria and DPANN archaea in groundwater ecosystems.</title>
        <authorList>
            <person name="He C.Y."/>
            <person name="Keren R."/>
            <person name="Whittaker M."/>
            <person name="Farag I.F."/>
            <person name="Doudna J."/>
            <person name="Cate J.H.D."/>
            <person name="Banfield J.F."/>
        </authorList>
    </citation>
    <scope>NUCLEOTIDE SEQUENCE</scope>
    <source>
        <strain evidence="3">NC_groundwater_1370_Ag_S-0.2um_69_93</strain>
    </source>
</reference>
<dbReference type="Proteomes" id="UP000752292">
    <property type="component" value="Unassembled WGS sequence"/>
</dbReference>
<feature type="binding site" evidence="2">
    <location>
        <position position="36"/>
    </location>
    <ligand>
        <name>substrate</name>
    </ligand>
</feature>
<dbReference type="AlphaFoldDB" id="A0A933E9G4"/>
<name>A0A933E9G4_UNCTE</name>
<feature type="active site" description="Proton acceptor" evidence="2">
    <location>
        <position position="71"/>
    </location>
</feature>
<dbReference type="SUPFAM" id="SSF64005">
    <property type="entry name" value="Undecaprenyl diphosphate synthase"/>
    <property type="match status" value="1"/>
</dbReference>
<keyword evidence="2" id="KW-0460">Magnesium</keyword>
<dbReference type="PROSITE" id="PS01066">
    <property type="entry name" value="UPP_SYNTHASE"/>
    <property type="match status" value="1"/>
</dbReference>
<dbReference type="Pfam" id="PF01255">
    <property type="entry name" value="Prenyltransf"/>
    <property type="match status" value="1"/>
</dbReference>
<dbReference type="CDD" id="cd00475">
    <property type="entry name" value="Cis_IPPS"/>
    <property type="match status" value="1"/>
</dbReference>
<comment type="caution">
    <text evidence="3">The sequence shown here is derived from an EMBL/GenBank/DDBJ whole genome shotgun (WGS) entry which is preliminary data.</text>
</comment>
<evidence type="ECO:0000256" key="1">
    <source>
        <dbReference type="ARBA" id="ARBA00022679"/>
    </source>
</evidence>
<keyword evidence="2" id="KW-0479">Metal-binding</keyword>
<feature type="binding site" evidence="2">
    <location>
        <begin position="24"/>
        <end position="27"/>
    </location>
    <ligand>
        <name>substrate</name>
    </ligand>
</feature>
<dbReference type="EMBL" id="JACQRX010000279">
    <property type="protein sequence ID" value="MBI4252068.1"/>
    <property type="molecule type" value="Genomic_DNA"/>
</dbReference>
<dbReference type="PANTHER" id="PTHR10291">
    <property type="entry name" value="DEHYDRODOLICHYL DIPHOSPHATE SYNTHASE FAMILY MEMBER"/>
    <property type="match status" value="1"/>
</dbReference>
<dbReference type="NCBIfam" id="NF011405">
    <property type="entry name" value="PRK14830.1"/>
    <property type="match status" value="1"/>
</dbReference>
<dbReference type="GO" id="GO:0000287">
    <property type="term" value="F:magnesium ion binding"/>
    <property type="evidence" value="ECO:0007669"/>
    <property type="project" value="UniProtKB-UniRule"/>
</dbReference>
<gene>
    <name evidence="3" type="ORF">HY618_06365</name>
</gene>
<accession>A0A933E9G4</accession>
<feature type="binding site" evidence="2">
    <location>
        <position position="23"/>
    </location>
    <ligand>
        <name>Mg(2+)</name>
        <dbReference type="ChEBI" id="CHEBI:18420"/>
    </ligand>
</feature>
<evidence type="ECO:0000313" key="4">
    <source>
        <dbReference type="Proteomes" id="UP000752292"/>
    </source>
</evidence>
<protein>
    <recommendedName>
        <fullName evidence="2">Isoprenyl transferase</fullName>
        <ecNumber evidence="2">2.5.1.-</ecNumber>
    </recommendedName>
</protein>
<feature type="binding site" evidence="2">
    <location>
        <position position="210"/>
    </location>
    <ligand>
        <name>Mg(2+)</name>
        <dbReference type="ChEBI" id="CHEBI:18420"/>
    </ligand>
</feature>
<feature type="binding site" evidence="2">
    <location>
        <begin position="197"/>
        <end position="199"/>
    </location>
    <ligand>
        <name>substrate</name>
    </ligand>
</feature>
<feature type="binding site" evidence="2">
    <location>
        <begin position="68"/>
        <end position="70"/>
    </location>
    <ligand>
        <name>substrate</name>
    </ligand>
</feature>
<comment type="function">
    <text evidence="2">Catalyzes the condensation of isopentenyl diphosphate (IPP) with allylic pyrophosphates generating different type of terpenoids.</text>
</comment>
<organism evidence="3 4">
    <name type="scientific">Tectimicrobiota bacterium</name>
    <dbReference type="NCBI Taxonomy" id="2528274"/>
    <lineage>
        <taxon>Bacteria</taxon>
        <taxon>Pseudomonadati</taxon>
        <taxon>Nitrospinota/Tectimicrobiota group</taxon>
        <taxon>Candidatus Tectimicrobiota</taxon>
    </lineage>
</organism>
<dbReference type="InterPro" id="IPR001441">
    <property type="entry name" value="UPP_synth-like"/>
</dbReference>
<dbReference type="InterPro" id="IPR036424">
    <property type="entry name" value="UPP_synth-like_sf"/>
</dbReference>
<comment type="cofactor">
    <cofactor evidence="2">
        <name>Mg(2+)</name>
        <dbReference type="ChEBI" id="CHEBI:18420"/>
    </cofactor>
    <text evidence="2">Binds 2 magnesium ions per subunit.</text>
</comment>
<dbReference type="Gene3D" id="3.40.1180.10">
    <property type="entry name" value="Decaprenyl diphosphate synthase-like"/>
    <property type="match status" value="1"/>
</dbReference>
<feature type="binding site" evidence="2">
    <location>
        <position position="191"/>
    </location>
    <ligand>
        <name>substrate</name>
    </ligand>
</feature>
<dbReference type="NCBIfam" id="TIGR00055">
    <property type="entry name" value="uppS"/>
    <property type="match status" value="1"/>
</dbReference>
<evidence type="ECO:0000256" key="2">
    <source>
        <dbReference type="HAMAP-Rule" id="MF_01139"/>
    </source>
</evidence>
<dbReference type="FunFam" id="3.40.1180.10:FF:000001">
    <property type="entry name" value="(2E,6E)-farnesyl-diphosphate-specific ditrans,polycis-undecaprenyl-diphosphate synthase"/>
    <property type="match status" value="1"/>
</dbReference>
<feature type="active site" evidence="2">
    <location>
        <position position="23"/>
    </location>
</feature>
<feature type="binding site" evidence="2">
    <location>
        <position position="74"/>
    </location>
    <ligand>
        <name>substrate</name>
    </ligand>
</feature>
<dbReference type="EC" id="2.5.1.-" evidence="2"/>
<sequence length="252" mass="28604">MEPRIDPRIDLGRLPRHIGIIMDGNGRWAKKRFLPRIAGHREGVKAVDRVVAHARRMGVKALTLYSFSLENWSRPREEVDALMGILAEYLERELRRMLREGVRFNAIGHLEDLPPFAQKMVADAMRDTAAQEGMVLTLALSYGSRREIADAARALAREAAAGKLDPEDIEEADLARHLYTAGLPELDLLIRTSGELRLSNYLLWQAAYAELYFTDLYWPDFGEQELEAAVLDFQSRVRKFGLTEEQVAGRKG</sequence>
<proteinExistence type="inferred from homology"/>
<comment type="similarity">
    <text evidence="2">Belongs to the UPP synthase family.</text>
</comment>
<dbReference type="GO" id="GO:0005829">
    <property type="term" value="C:cytosol"/>
    <property type="evidence" value="ECO:0007669"/>
    <property type="project" value="TreeGrafter"/>
</dbReference>
<keyword evidence="1 2" id="KW-0808">Transferase</keyword>
<comment type="subunit">
    <text evidence="2">Homodimer.</text>
</comment>
<feature type="binding site" evidence="2">
    <location>
        <position position="28"/>
    </location>
    <ligand>
        <name>substrate</name>
    </ligand>
</feature>
<feature type="binding site" evidence="2">
    <location>
        <position position="72"/>
    </location>
    <ligand>
        <name>substrate</name>
    </ligand>
</feature>
<dbReference type="HAMAP" id="MF_01139">
    <property type="entry name" value="ISPT"/>
    <property type="match status" value="1"/>
</dbReference>
<dbReference type="GO" id="GO:0016094">
    <property type="term" value="P:polyprenol biosynthetic process"/>
    <property type="evidence" value="ECO:0007669"/>
    <property type="project" value="TreeGrafter"/>
</dbReference>
<dbReference type="PANTHER" id="PTHR10291:SF0">
    <property type="entry name" value="DEHYDRODOLICHYL DIPHOSPHATE SYNTHASE 2"/>
    <property type="match status" value="1"/>
</dbReference>
<dbReference type="GO" id="GO:0008834">
    <property type="term" value="F:ditrans,polycis-undecaprenyl-diphosphate synthase [(2E,6E)-farnesyl-diphosphate specific] activity"/>
    <property type="evidence" value="ECO:0007669"/>
    <property type="project" value="TreeGrafter"/>
</dbReference>